<dbReference type="AlphaFoldDB" id="A0A8S4SEC6"/>
<protein>
    <submittedName>
        <fullName evidence="1">Jg15725 protein</fullName>
    </submittedName>
</protein>
<dbReference type="Proteomes" id="UP000838756">
    <property type="component" value="Unassembled WGS sequence"/>
</dbReference>
<organism evidence="1 2">
    <name type="scientific">Pararge aegeria aegeria</name>
    <dbReference type="NCBI Taxonomy" id="348720"/>
    <lineage>
        <taxon>Eukaryota</taxon>
        <taxon>Metazoa</taxon>
        <taxon>Ecdysozoa</taxon>
        <taxon>Arthropoda</taxon>
        <taxon>Hexapoda</taxon>
        <taxon>Insecta</taxon>
        <taxon>Pterygota</taxon>
        <taxon>Neoptera</taxon>
        <taxon>Endopterygota</taxon>
        <taxon>Lepidoptera</taxon>
        <taxon>Glossata</taxon>
        <taxon>Ditrysia</taxon>
        <taxon>Papilionoidea</taxon>
        <taxon>Nymphalidae</taxon>
        <taxon>Satyrinae</taxon>
        <taxon>Satyrini</taxon>
        <taxon>Parargina</taxon>
        <taxon>Pararge</taxon>
    </lineage>
</organism>
<reference evidence="1" key="1">
    <citation type="submission" date="2022-03" db="EMBL/GenBank/DDBJ databases">
        <authorList>
            <person name="Lindestad O."/>
        </authorList>
    </citation>
    <scope>NUCLEOTIDE SEQUENCE</scope>
</reference>
<accession>A0A8S4SEC6</accession>
<comment type="caution">
    <text evidence="1">The sequence shown here is derived from an EMBL/GenBank/DDBJ whole genome shotgun (WGS) entry which is preliminary data.</text>
</comment>
<dbReference type="EMBL" id="CAKXAJ010026285">
    <property type="protein sequence ID" value="CAH2265641.1"/>
    <property type="molecule type" value="Genomic_DNA"/>
</dbReference>
<proteinExistence type="predicted"/>
<evidence type="ECO:0000313" key="1">
    <source>
        <dbReference type="EMBL" id="CAH2265641.1"/>
    </source>
</evidence>
<sequence length="181" mass="20126">MVECINNVSGERLRSRLLTAGDPSYKDVSLSNLAFRKMESVTQATLLIAISLLFLGQSRVRGFEPQSDIGYPAGLIPECPGVTKNASITPVTMKMLQIIVQRVSDKGQVIRKQFPILTAHRNIAKDKSIDFKNRKTVLYAVGFLDSSVFPQSQAVGNAYSKRGYNVLITETFSFLTYIYPK</sequence>
<gene>
    <name evidence="1" type="primary">jg15725</name>
    <name evidence="1" type="ORF">PAEG_LOCUS24980</name>
</gene>
<evidence type="ECO:0000313" key="2">
    <source>
        <dbReference type="Proteomes" id="UP000838756"/>
    </source>
</evidence>
<dbReference type="OrthoDB" id="199913at2759"/>
<keyword evidence="2" id="KW-1185">Reference proteome</keyword>
<name>A0A8S4SEC6_9NEOP</name>